<evidence type="ECO:0000313" key="2">
    <source>
        <dbReference type="Proteomes" id="UP000346198"/>
    </source>
</evidence>
<keyword evidence="2" id="KW-1185">Reference proteome</keyword>
<protein>
    <submittedName>
        <fullName evidence="1">Uncharacterized protein</fullName>
    </submittedName>
</protein>
<dbReference type="RefSeq" id="WP_136061757.1">
    <property type="nucleotide sequence ID" value="NZ_CAAHFH010000001.1"/>
</dbReference>
<reference evidence="1 2" key="1">
    <citation type="submission" date="2019-04" db="EMBL/GenBank/DDBJ databases">
        <authorList>
            <person name="Van Vliet M D."/>
        </authorList>
    </citation>
    <scope>NUCLEOTIDE SEQUENCE [LARGE SCALE GENOMIC DNA]</scope>
    <source>
        <strain evidence="1 2">F21</strain>
    </source>
</reference>
<accession>A0A6C2UJD1</accession>
<dbReference type="InterPro" id="IPR011990">
    <property type="entry name" value="TPR-like_helical_dom_sf"/>
</dbReference>
<dbReference type="AlphaFoldDB" id="A0A6C2UJD1"/>
<dbReference type="EMBL" id="CAAHFH010000001">
    <property type="protein sequence ID" value="VGO20330.1"/>
    <property type="molecule type" value="Genomic_DNA"/>
</dbReference>
<gene>
    <name evidence="1" type="ORF">SCARR_02392</name>
</gene>
<organism evidence="1 2">
    <name type="scientific">Pontiella sulfatireligans</name>
    <dbReference type="NCBI Taxonomy" id="2750658"/>
    <lineage>
        <taxon>Bacteria</taxon>
        <taxon>Pseudomonadati</taxon>
        <taxon>Kiritimatiellota</taxon>
        <taxon>Kiritimatiellia</taxon>
        <taxon>Kiritimatiellales</taxon>
        <taxon>Pontiellaceae</taxon>
        <taxon>Pontiella</taxon>
    </lineage>
</organism>
<dbReference type="Proteomes" id="UP000346198">
    <property type="component" value="Unassembled WGS sequence"/>
</dbReference>
<evidence type="ECO:0000313" key="1">
    <source>
        <dbReference type="EMBL" id="VGO20330.1"/>
    </source>
</evidence>
<name>A0A6C2UJD1_9BACT</name>
<sequence length="117" mass="13047">MTTTEKKKYLRENRWAKSRRAESRGDYKKALKIHKDILAEDDSSYAVFLRAGWLSYRLGAFEEALRFYEQASAISNDEGSVHGIMNCLIALGDADTLAKVAESIYGAQKPVHCSAAA</sequence>
<proteinExistence type="predicted"/>
<dbReference type="Pfam" id="PF14559">
    <property type="entry name" value="TPR_19"/>
    <property type="match status" value="1"/>
</dbReference>
<dbReference type="SUPFAM" id="SSF48452">
    <property type="entry name" value="TPR-like"/>
    <property type="match status" value="1"/>
</dbReference>
<dbReference type="Gene3D" id="1.25.40.10">
    <property type="entry name" value="Tetratricopeptide repeat domain"/>
    <property type="match status" value="1"/>
</dbReference>